<accession>A0A087E2R9</accession>
<dbReference type="Proteomes" id="UP000029003">
    <property type="component" value="Unassembled WGS sequence"/>
</dbReference>
<feature type="compositionally biased region" description="Polar residues" evidence="1">
    <location>
        <begin position="164"/>
        <end position="173"/>
    </location>
</feature>
<protein>
    <submittedName>
        <fullName evidence="2">Uncharacterized protein</fullName>
    </submittedName>
</protein>
<evidence type="ECO:0000313" key="2">
    <source>
        <dbReference type="EMBL" id="KFJ02070.1"/>
    </source>
</evidence>
<feature type="compositionally biased region" description="Basic residues" evidence="1">
    <location>
        <begin position="38"/>
        <end position="58"/>
    </location>
</feature>
<reference evidence="2 3" key="1">
    <citation type="submission" date="2014-03" db="EMBL/GenBank/DDBJ databases">
        <title>Genomics of Bifidobacteria.</title>
        <authorList>
            <person name="Ventura M."/>
            <person name="Milani C."/>
            <person name="Lugli G.A."/>
        </authorList>
    </citation>
    <scope>NUCLEOTIDE SEQUENCE [LARGE SCALE GENOMIC DNA]</scope>
    <source>
        <strain evidence="2 3">LMG 21395</strain>
    </source>
</reference>
<organism evidence="2 3">
    <name type="scientific">Bifidobacterium thermacidophilum subsp. thermacidophilum</name>
    <dbReference type="NCBI Taxonomy" id="79262"/>
    <lineage>
        <taxon>Bacteria</taxon>
        <taxon>Bacillati</taxon>
        <taxon>Actinomycetota</taxon>
        <taxon>Actinomycetes</taxon>
        <taxon>Bifidobacteriales</taxon>
        <taxon>Bifidobacteriaceae</taxon>
        <taxon>Bifidobacterium</taxon>
    </lineage>
</organism>
<dbReference type="EMBL" id="JGZT01000007">
    <property type="protein sequence ID" value="KFJ02070.1"/>
    <property type="molecule type" value="Genomic_DNA"/>
</dbReference>
<evidence type="ECO:0000313" key="3">
    <source>
        <dbReference type="Proteomes" id="UP000029003"/>
    </source>
</evidence>
<dbReference type="AlphaFoldDB" id="A0A087E2R9"/>
<gene>
    <name evidence="2" type="ORF">THER5_1910</name>
</gene>
<evidence type="ECO:0000256" key="1">
    <source>
        <dbReference type="SAM" id="MobiDB-lite"/>
    </source>
</evidence>
<sequence>MSTPPVSGRNHCAASSPPIRNRASRRRTLPTPTPGSRRASRHRATFSYRQRHTGRRERARGAQAVPGMTQGWSQSTPGTPRHRQRHAPKPTIHTYGMPTATPDARGPDPIPASDSRTGPRKQAIRQTDAIRTHPKTAESFGSQTMTSQPPNRPRPRSRTKSDFDGQSSNQPTETGGPAGWHNPHQSRNGEIPRFPKPI</sequence>
<name>A0A087E2R9_9BIFI</name>
<proteinExistence type="predicted"/>
<comment type="caution">
    <text evidence="2">The sequence shown here is derived from an EMBL/GenBank/DDBJ whole genome shotgun (WGS) entry which is preliminary data.</text>
</comment>
<feature type="region of interest" description="Disordered" evidence="1">
    <location>
        <begin position="1"/>
        <end position="198"/>
    </location>
</feature>
<feature type="compositionally biased region" description="Polar residues" evidence="1">
    <location>
        <begin position="139"/>
        <end position="148"/>
    </location>
</feature>